<dbReference type="eggNOG" id="KOG0714">
    <property type="taxonomic scope" value="Eukaryota"/>
</dbReference>
<dbReference type="Pfam" id="PF00226">
    <property type="entry name" value="DnaJ"/>
    <property type="match status" value="1"/>
</dbReference>
<evidence type="ECO:0000313" key="5">
    <source>
        <dbReference type="Proteomes" id="UP000005627"/>
    </source>
</evidence>
<dbReference type="AlphaFoldDB" id="G8ZRW5"/>
<gene>
    <name evidence="4" type="primary">TDEL0C03680</name>
    <name evidence="4" type="ORF">TDEL_0C03680</name>
</gene>
<dbReference type="SMART" id="SM00271">
    <property type="entry name" value="DnaJ"/>
    <property type="match status" value="1"/>
</dbReference>
<feature type="compositionally biased region" description="Basic and acidic residues" evidence="2">
    <location>
        <begin position="183"/>
        <end position="232"/>
    </location>
</feature>
<feature type="region of interest" description="Disordered" evidence="2">
    <location>
        <begin position="88"/>
        <end position="293"/>
    </location>
</feature>
<dbReference type="SUPFAM" id="SSF46565">
    <property type="entry name" value="Chaperone J-domain"/>
    <property type="match status" value="1"/>
</dbReference>
<dbReference type="KEGG" id="tdl:TDEL_0C03680"/>
<dbReference type="OrthoDB" id="10250354at2759"/>
<accession>G8ZRW5</accession>
<feature type="compositionally biased region" description="Polar residues" evidence="2">
    <location>
        <begin position="149"/>
        <end position="163"/>
    </location>
</feature>
<dbReference type="GO" id="GO:0042026">
    <property type="term" value="P:protein refolding"/>
    <property type="evidence" value="ECO:0007669"/>
    <property type="project" value="TreeGrafter"/>
</dbReference>
<keyword evidence="1" id="KW-0143">Chaperone</keyword>
<name>G8ZRW5_TORDE</name>
<dbReference type="PRINTS" id="PR00625">
    <property type="entry name" value="JDOMAIN"/>
</dbReference>
<dbReference type="FunCoup" id="G8ZRW5">
    <property type="interactions" value="56"/>
</dbReference>
<dbReference type="GO" id="GO:0005737">
    <property type="term" value="C:cytoplasm"/>
    <property type="evidence" value="ECO:0007669"/>
    <property type="project" value="TreeGrafter"/>
</dbReference>
<dbReference type="Gene3D" id="1.10.287.110">
    <property type="entry name" value="DnaJ domain"/>
    <property type="match status" value="1"/>
</dbReference>
<dbReference type="STRING" id="1076872.G8ZRW5"/>
<dbReference type="InterPro" id="IPR001623">
    <property type="entry name" value="DnaJ_domain"/>
</dbReference>
<feature type="compositionally biased region" description="Basic and acidic residues" evidence="2">
    <location>
        <begin position="164"/>
        <end position="175"/>
    </location>
</feature>
<keyword evidence="5" id="KW-1185">Reference proteome</keyword>
<sequence length="556" mass="63730">MPALSDVILDETTYYSTLGLSSNANEAEIHKSYMMLARQLHPDKSKSEASAEQFKLISHAHSVLMDEAKRLKYDESLFSKGLHNYSPRENCHRCIPTDRKSATSSGKHKSKTAQESAGKYHRPYEQQPYGFGTEGTKTSHTHPKVPIFQSFNLKNYQRSQRSPQPKEHEVPKRFDTPNIFSQEARDMKDRKSKDYNKSTEDESNATRRNGEQDDKNGHPTETEVHEGEEPFRAKIHKGNISDPFDASPKSPFENNRDRHYARKKHEARLQGKRSVSPVKVTPTSNSPDLSDTWDGLKDLLNKFENKKSKAAESMNNQTKKEVETDSHKHNGTSGKVRKANGQSLHLDDLGNSLPLNDKSFDMQGVSDILDDVPLIKRAKKDNGREISPEIEMISPAKQYHQQPHTRHPVYLPQPTETLHMPVNQPLPKLYRSDVIALDQYKVNSQVMDWEVPPMPNFQCNFLNKSEVAHCKQLVMEFNTRCNSLKHRLLMIMYDRLDADCKLDERLVKVENSANWISCKDFDFEVVNKLSELQNRQRIVAQSFASILKSMYAAEHS</sequence>
<evidence type="ECO:0000313" key="4">
    <source>
        <dbReference type="EMBL" id="CCE91257.1"/>
    </source>
</evidence>
<feature type="domain" description="J" evidence="3">
    <location>
        <begin position="13"/>
        <end position="77"/>
    </location>
</feature>
<feature type="region of interest" description="Disordered" evidence="2">
    <location>
        <begin position="309"/>
        <end position="338"/>
    </location>
</feature>
<feature type="compositionally biased region" description="Basic and acidic residues" evidence="2">
    <location>
        <begin position="89"/>
        <end position="101"/>
    </location>
</feature>
<dbReference type="GO" id="GO:0051082">
    <property type="term" value="F:unfolded protein binding"/>
    <property type="evidence" value="ECO:0007669"/>
    <property type="project" value="TreeGrafter"/>
</dbReference>
<dbReference type="InterPro" id="IPR018253">
    <property type="entry name" value="DnaJ_domain_CS"/>
</dbReference>
<dbReference type="PANTHER" id="PTHR43096:SF52">
    <property type="entry name" value="DNAJ HOMOLOG 1, MITOCHONDRIAL-RELATED"/>
    <property type="match status" value="1"/>
</dbReference>
<dbReference type="InParanoid" id="G8ZRW5"/>
<evidence type="ECO:0000259" key="3">
    <source>
        <dbReference type="PROSITE" id="PS50076"/>
    </source>
</evidence>
<evidence type="ECO:0000256" key="2">
    <source>
        <dbReference type="SAM" id="MobiDB-lite"/>
    </source>
</evidence>
<evidence type="ECO:0000256" key="1">
    <source>
        <dbReference type="ARBA" id="ARBA00023186"/>
    </source>
</evidence>
<dbReference type="InterPro" id="IPR036869">
    <property type="entry name" value="J_dom_sf"/>
</dbReference>
<dbReference type="EMBL" id="HE616744">
    <property type="protein sequence ID" value="CCE91257.1"/>
    <property type="molecule type" value="Genomic_DNA"/>
</dbReference>
<dbReference type="CDD" id="cd06257">
    <property type="entry name" value="DnaJ"/>
    <property type="match status" value="1"/>
</dbReference>
<dbReference type="HOGENOM" id="CLU_490950_0_0_1"/>
<reference evidence="4 5" key="1">
    <citation type="journal article" date="2011" name="Proc. Natl. Acad. Sci. U.S.A.">
        <title>Evolutionary erosion of yeast sex chromosomes by mating-type switching accidents.</title>
        <authorList>
            <person name="Gordon J.L."/>
            <person name="Armisen D."/>
            <person name="Proux-Wera E."/>
            <person name="Oheigeartaigh S.S."/>
            <person name="Byrne K.P."/>
            <person name="Wolfe K.H."/>
        </authorList>
    </citation>
    <scope>NUCLEOTIDE SEQUENCE [LARGE SCALE GENOMIC DNA]</scope>
    <source>
        <strain evidence="5">ATCC 10662 / CBS 1146 / NBRC 0425 / NCYC 2629 / NRRL Y-866</strain>
    </source>
</reference>
<protein>
    <recommendedName>
        <fullName evidence="3">J domain-containing protein</fullName>
    </recommendedName>
</protein>
<dbReference type="Proteomes" id="UP000005627">
    <property type="component" value="Chromosome 3"/>
</dbReference>
<dbReference type="PROSITE" id="PS00636">
    <property type="entry name" value="DNAJ_1"/>
    <property type="match status" value="1"/>
</dbReference>
<organism evidence="4 5">
    <name type="scientific">Torulaspora delbrueckii</name>
    <name type="common">Yeast</name>
    <name type="synonym">Candida colliculosa</name>
    <dbReference type="NCBI Taxonomy" id="4950"/>
    <lineage>
        <taxon>Eukaryota</taxon>
        <taxon>Fungi</taxon>
        <taxon>Dikarya</taxon>
        <taxon>Ascomycota</taxon>
        <taxon>Saccharomycotina</taxon>
        <taxon>Saccharomycetes</taxon>
        <taxon>Saccharomycetales</taxon>
        <taxon>Saccharomycetaceae</taxon>
        <taxon>Torulaspora</taxon>
    </lineage>
</organism>
<proteinExistence type="predicted"/>
<feature type="compositionally biased region" description="Basic and acidic residues" evidence="2">
    <location>
        <begin position="318"/>
        <end position="328"/>
    </location>
</feature>
<dbReference type="PANTHER" id="PTHR43096">
    <property type="entry name" value="DNAJ HOMOLOG 1, MITOCHONDRIAL-RELATED"/>
    <property type="match status" value="1"/>
</dbReference>
<dbReference type="PROSITE" id="PS50076">
    <property type="entry name" value="DNAJ_2"/>
    <property type="match status" value="1"/>
</dbReference>
<dbReference type="RefSeq" id="XP_003680468.1">
    <property type="nucleotide sequence ID" value="XM_003680420.1"/>
</dbReference>
<dbReference type="GeneID" id="11502022"/>